<evidence type="ECO:0000313" key="3">
    <source>
        <dbReference type="Proteomes" id="UP000186136"/>
    </source>
</evidence>
<dbReference type="OrthoDB" id="267397at2759"/>
<sequence>MPLLKGFKLDCSAQPTGHEGHDGVPESNVGSAANADGTISSFHILGNPKTQCQSSCFYPFASVFGARGAGADAGLEASPFLNPALNPNLLSMFGNQGAGAEAASADTRPPEEVYEMKLPQMNDIGVFDFERNVRALRCSGGSVKGAIEMLFNGSV</sequence>
<dbReference type="AlphaFoldDB" id="A0A1Q2YGE7"/>
<dbReference type="SUPFAM" id="SSF46934">
    <property type="entry name" value="UBA-like"/>
    <property type="match status" value="1"/>
</dbReference>
<gene>
    <name evidence="2" type="ORF">PMKS-001934</name>
</gene>
<protein>
    <recommendedName>
        <fullName evidence="1">UBA domain-containing protein</fullName>
    </recommendedName>
</protein>
<evidence type="ECO:0000259" key="1">
    <source>
        <dbReference type="PROSITE" id="PS50030"/>
    </source>
</evidence>
<accession>A0A1Q2YGE7</accession>
<dbReference type="Gene3D" id="1.10.8.10">
    <property type="entry name" value="DNA helicase RuvA subunit, C-terminal domain"/>
    <property type="match status" value="1"/>
</dbReference>
<comment type="caution">
    <text evidence="2">The sequence shown here is derived from an EMBL/GenBank/DDBJ whole genome shotgun (WGS) entry which is preliminary data.</text>
</comment>
<dbReference type="Proteomes" id="UP000186136">
    <property type="component" value="Unassembled WGS sequence"/>
</dbReference>
<evidence type="ECO:0000313" key="2">
    <source>
        <dbReference type="EMBL" id="GAV28463.1"/>
    </source>
</evidence>
<dbReference type="PROSITE" id="PS50030">
    <property type="entry name" value="UBA"/>
    <property type="match status" value="1"/>
</dbReference>
<dbReference type="InterPro" id="IPR009060">
    <property type="entry name" value="UBA-like_sf"/>
</dbReference>
<feature type="domain" description="UBA" evidence="1">
    <location>
        <begin position="112"/>
        <end position="153"/>
    </location>
</feature>
<reference evidence="2 3" key="1">
    <citation type="submission" date="2016-08" db="EMBL/GenBank/DDBJ databases">
        <title>Whole genome shotgun sequence of Pichia membranifaciens KS47-1.</title>
        <authorList>
            <person name="Konishi M."/>
            <person name="Ishida M."/>
            <person name="Arakawa T."/>
            <person name="Kato Y."/>
            <person name="Horiuchi J."/>
        </authorList>
    </citation>
    <scope>NUCLEOTIDE SEQUENCE [LARGE SCALE GENOMIC DNA]</scope>
    <source>
        <strain evidence="2 3">KS47-1</strain>
    </source>
</reference>
<proteinExistence type="predicted"/>
<organism evidence="2 3">
    <name type="scientific">Pichia membranifaciens</name>
    <dbReference type="NCBI Taxonomy" id="4926"/>
    <lineage>
        <taxon>Eukaryota</taxon>
        <taxon>Fungi</taxon>
        <taxon>Dikarya</taxon>
        <taxon>Ascomycota</taxon>
        <taxon>Saccharomycotina</taxon>
        <taxon>Pichiomycetes</taxon>
        <taxon>Pichiales</taxon>
        <taxon>Pichiaceae</taxon>
        <taxon>Pichia</taxon>
    </lineage>
</organism>
<dbReference type="InterPro" id="IPR015940">
    <property type="entry name" value="UBA"/>
</dbReference>
<dbReference type="EMBL" id="BDGI01000069">
    <property type="protein sequence ID" value="GAV28463.1"/>
    <property type="molecule type" value="Genomic_DNA"/>
</dbReference>
<keyword evidence="3" id="KW-1185">Reference proteome</keyword>
<name>A0A1Q2YGE7_9ASCO</name>